<evidence type="ECO:0000256" key="4">
    <source>
        <dbReference type="ARBA" id="ARBA00022989"/>
    </source>
</evidence>
<keyword evidence="4" id="KW-1133">Transmembrane helix</keyword>
<sequence length="344" mass="38393">MWGRVPFWSYAKLMLSCWLVLPYFNGAAYVYQHFVRPLFVNHQKVNLWYVPGKKDTFDKPDDLLSAAERYIKENGPEAFEKLISKVCLIDNLFRLISIFFFANTIFICSLKEHLNPGASIVPFWRRRKPWECLMLKENLNPGAKTIRSLMKIIDTEHRNVFVVARRCADHALSLHVSLSERLPPYTRGFKICTPRGPPEPSPFSTFHAFQISYPPGSRAVNAAANLRAYLSSLLRPPESPLSRSEILAGGRLHTAAISMGVGGVELKAPPDGDGSIRSRPLAHIQVRKIREEDLRIGDGAGEGLSARDHRFPVLPHDATGAVLCSRSARPSSPLGNRKAAIGSA</sequence>
<dbReference type="Pfam" id="PF03134">
    <property type="entry name" value="TB2_DP1_HVA22"/>
    <property type="match status" value="1"/>
</dbReference>
<dbReference type="PANTHER" id="PTHR12300">
    <property type="entry name" value="HVA22-LIKE PROTEINS"/>
    <property type="match status" value="1"/>
</dbReference>
<evidence type="ECO:0000313" key="7">
    <source>
        <dbReference type="EMBL" id="RRT73301.1"/>
    </source>
</evidence>
<evidence type="ECO:0000313" key="8">
    <source>
        <dbReference type="Proteomes" id="UP000287651"/>
    </source>
</evidence>
<organism evidence="7 8">
    <name type="scientific">Ensete ventricosum</name>
    <name type="common">Abyssinian banana</name>
    <name type="synonym">Musa ensete</name>
    <dbReference type="NCBI Taxonomy" id="4639"/>
    <lineage>
        <taxon>Eukaryota</taxon>
        <taxon>Viridiplantae</taxon>
        <taxon>Streptophyta</taxon>
        <taxon>Embryophyta</taxon>
        <taxon>Tracheophyta</taxon>
        <taxon>Spermatophyta</taxon>
        <taxon>Magnoliopsida</taxon>
        <taxon>Liliopsida</taxon>
        <taxon>Zingiberales</taxon>
        <taxon>Musaceae</taxon>
        <taxon>Ensete</taxon>
    </lineage>
</organism>
<accession>A0A427AAS5</accession>
<evidence type="ECO:0000256" key="5">
    <source>
        <dbReference type="ARBA" id="ARBA00023136"/>
    </source>
</evidence>
<protein>
    <recommendedName>
        <fullName evidence="6">HVA22-like protein</fullName>
    </recommendedName>
</protein>
<dbReference type="AlphaFoldDB" id="A0A427AAS5"/>
<reference evidence="7 8" key="1">
    <citation type="journal article" date="2014" name="Agronomy (Basel)">
        <title>A Draft Genome Sequence for Ensete ventricosum, the Drought-Tolerant Tree Against Hunger.</title>
        <authorList>
            <person name="Harrison J."/>
            <person name="Moore K.A."/>
            <person name="Paszkiewicz K."/>
            <person name="Jones T."/>
            <person name="Grant M."/>
            <person name="Ambacheew D."/>
            <person name="Muzemil S."/>
            <person name="Studholme D.J."/>
        </authorList>
    </citation>
    <scope>NUCLEOTIDE SEQUENCE [LARGE SCALE GENOMIC DNA]</scope>
</reference>
<dbReference type="InterPro" id="IPR004345">
    <property type="entry name" value="TB2_DP1_HVA22"/>
</dbReference>
<evidence type="ECO:0000256" key="2">
    <source>
        <dbReference type="ARBA" id="ARBA00008573"/>
    </source>
</evidence>
<keyword evidence="5" id="KW-0472">Membrane</keyword>
<dbReference type="PANTHER" id="PTHR12300:SF161">
    <property type="entry name" value="RECEPTOR EXPRESSION-ENHANCING PROTEIN"/>
    <property type="match status" value="1"/>
</dbReference>
<name>A0A427AAS5_ENSVE</name>
<evidence type="ECO:0000256" key="6">
    <source>
        <dbReference type="RuleBase" id="RU362006"/>
    </source>
</evidence>
<gene>
    <name evidence="7" type="ORF">B296_00024790</name>
</gene>
<evidence type="ECO:0000256" key="1">
    <source>
        <dbReference type="ARBA" id="ARBA00004141"/>
    </source>
</evidence>
<comment type="subcellular location">
    <subcellularLocation>
        <location evidence="1 6">Membrane</location>
        <topology evidence="1 6">Multi-pass membrane protein</topology>
    </subcellularLocation>
</comment>
<keyword evidence="3" id="KW-0812">Transmembrane</keyword>
<dbReference type="Proteomes" id="UP000287651">
    <property type="component" value="Unassembled WGS sequence"/>
</dbReference>
<comment type="caution">
    <text evidence="7">The sequence shown here is derived from an EMBL/GenBank/DDBJ whole genome shotgun (WGS) entry which is preliminary data.</text>
</comment>
<proteinExistence type="inferred from homology"/>
<evidence type="ECO:0000256" key="3">
    <source>
        <dbReference type="ARBA" id="ARBA00022692"/>
    </source>
</evidence>
<dbReference type="EMBL" id="AMZH03003131">
    <property type="protein sequence ID" value="RRT73301.1"/>
    <property type="molecule type" value="Genomic_DNA"/>
</dbReference>
<comment type="similarity">
    <text evidence="2 6">Belongs to the DP1 family.</text>
</comment>
<dbReference type="GO" id="GO:0016020">
    <property type="term" value="C:membrane"/>
    <property type="evidence" value="ECO:0007669"/>
    <property type="project" value="UniProtKB-SubCell"/>
</dbReference>